<gene>
    <name evidence="1" type="ORF">EZS28_013293</name>
</gene>
<dbReference type="AlphaFoldDB" id="A0A5J4W8E9"/>
<sequence>MRTASVLYGPQELELMISSLYRRTQTDGTEHIEEIPTEMAGNVIDTSHIFQLKFPSVDQLDRQEFPRNMDEQYFNCDNFMNNSYEFISCAQRQPTISDSSCPPSPTFNQISSSFSPQPSIYDFIQSSDEKLNKTHTEEGHESKFLAPIHLLAQMLFYYFHPQLYLMCIQGDRTYERVISQSKWVLEKVAIILPRLLSERYYIAEIIAATLYIALETTGIRVNNMIKSFYGRELSTLRTFQLFVNA</sequence>
<reference evidence="1 2" key="1">
    <citation type="submission" date="2019-03" db="EMBL/GenBank/DDBJ databases">
        <title>Single cell metagenomics reveals metabolic interactions within the superorganism composed of flagellate Streblomastix strix and complex community of Bacteroidetes bacteria on its surface.</title>
        <authorList>
            <person name="Treitli S.C."/>
            <person name="Kolisko M."/>
            <person name="Husnik F."/>
            <person name="Keeling P."/>
            <person name="Hampl V."/>
        </authorList>
    </citation>
    <scope>NUCLEOTIDE SEQUENCE [LARGE SCALE GENOMIC DNA]</scope>
    <source>
        <strain evidence="1">ST1C</strain>
    </source>
</reference>
<proteinExistence type="predicted"/>
<accession>A0A5J4W8E9</accession>
<name>A0A5J4W8E9_9EUKA</name>
<dbReference type="EMBL" id="SNRW01002965">
    <property type="protein sequence ID" value="KAA6391177.1"/>
    <property type="molecule type" value="Genomic_DNA"/>
</dbReference>
<feature type="non-terminal residue" evidence="1">
    <location>
        <position position="245"/>
    </location>
</feature>
<protein>
    <submittedName>
        <fullName evidence="1">Uncharacterized protein</fullName>
    </submittedName>
</protein>
<evidence type="ECO:0000313" key="1">
    <source>
        <dbReference type="EMBL" id="KAA6391177.1"/>
    </source>
</evidence>
<dbReference type="Proteomes" id="UP000324800">
    <property type="component" value="Unassembled WGS sequence"/>
</dbReference>
<organism evidence="1 2">
    <name type="scientific">Streblomastix strix</name>
    <dbReference type="NCBI Taxonomy" id="222440"/>
    <lineage>
        <taxon>Eukaryota</taxon>
        <taxon>Metamonada</taxon>
        <taxon>Preaxostyla</taxon>
        <taxon>Oxymonadida</taxon>
        <taxon>Streblomastigidae</taxon>
        <taxon>Streblomastix</taxon>
    </lineage>
</organism>
<evidence type="ECO:0000313" key="2">
    <source>
        <dbReference type="Proteomes" id="UP000324800"/>
    </source>
</evidence>
<comment type="caution">
    <text evidence="1">The sequence shown here is derived from an EMBL/GenBank/DDBJ whole genome shotgun (WGS) entry which is preliminary data.</text>
</comment>